<keyword evidence="4 17" id="KW-0812">Transmembrane</keyword>
<evidence type="ECO:0000256" key="4">
    <source>
        <dbReference type="ARBA" id="ARBA00022692"/>
    </source>
</evidence>
<evidence type="ECO:0000256" key="1">
    <source>
        <dbReference type="ARBA" id="ARBA00004141"/>
    </source>
</evidence>
<proteinExistence type="inferred from homology"/>
<dbReference type="InterPro" id="IPR001182">
    <property type="entry name" value="FtsW/RodA"/>
</dbReference>
<evidence type="ECO:0000256" key="10">
    <source>
        <dbReference type="ARBA" id="ARBA00033270"/>
    </source>
</evidence>
<evidence type="ECO:0000256" key="3">
    <source>
        <dbReference type="ARBA" id="ARBA00022679"/>
    </source>
</evidence>
<evidence type="ECO:0000256" key="17">
    <source>
        <dbReference type="SAM" id="Phobius"/>
    </source>
</evidence>
<dbReference type="GO" id="GO:0015648">
    <property type="term" value="F:lipid-linked peptidoglycan transporter activity"/>
    <property type="evidence" value="ECO:0007669"/>
    <property type="project" value="TreeGrafter"/>
</dbReference>
<dbReference type="GO" id="GO:0008955">
    <property type="term" value="F:peptidoglycan glycosyltransferase activity"/>
    <property type="evidence" value="ECO:0007669"/>
    <property type="project" value="UniProtKB-EC"/>
</dbReference>
<comment type="caution">
    <text evidence="18">The sequence shown here is derived from an EMBL/GenBank/DDBJ whole genome shotgun (WGS) entry which is preliminary data.</text>
</comment>
<feature type="transmembrane region" description="Helical" evidence="17">
    <location>
        <begin position="93"/>
        <end position="112"/>
    </location>
</feature>
<evidence type="ECO:0000313" key="18">
    <source>
        <dbReference type="EMBL" id="MSR94488.1"/>
    </source>
</evidence>
<keyword evidence="5" id="KW-0133">Cell shape</keyword>
<comment type="catalytic activity">
    <reaction evidence="15">
        <text>[GlcNAc-(1-&gt;4)-Mur2Ac(oyl-L-Ala-gamma-D-Glu-L-Lys-D-Ala-D-Ala)](n)-di-trans,octa-cis-undecaprenyl diphosphate + beta-D-GlcNAc-(1-&gt;4)-Mur2Ac(oyl-L-Ala-gamma-D-Glu-L-Lys-D-Ala-D-Ala)-di-trans,octa-cis-undecaprenyl diphosphate = [GlcNAc-(1-&gt;4)-Mur2Ac(oyl-L-Ala-gamma-D-Glu-L-Lys-D-Ala-D-Ala)](n+1)-di-trans,octa-cis-undecaprenyl diphosphate + di-trans,octa-cis-undecaprenyl diphosphate + H(+)</text>
        <dbReference type="Rhea" id="RHEA:23708"/>
        <dbReference type="Rhea" id="RHEA-COMP:9602"/>
        <dbReference type="Rhea" id="RHEA-COMP:9603"/>
        <dbReference type="ChEBI" id="CHEBI:15378"/>
        <dbReference type="ChEBI" id="CHEBI:58405"/>
        <dbReference type="ChEBI" id="CHEBI:60033"/>
        <dbReference type="ChEBI" id="CHEBI:78435"/>
        <dbReference type="EC" id="2.4.99.28"/>
    </reaction>
</comment>
<evidence type="ECO:0000256" key="7">
    <source>
        <dbReference type="ARBA" id="ARBA00022989"/>
    </source>
</evidence>
<feature type="transmembrane region" description="Helical" evidence="17">
    <location>
        <begin position="204"/>
        <end position="222"/>
    </location>
</feature>
<dbReference type="Proteomes" id="UP000434409">
    <property type="component" value="Unassembled WGS sequence"/>
</dbReference>
<feature type="transmembrane region" description="Helical" evidence="17">
    <location>
        <begin position="332"/>
        <end position="353"/>
    </location>
</feature>
<keyword evidence="8 17" id="KW-0472">Membrane</keyword>
<evidence type="ECO:0000256" key="9">
    <source>
        <dbReference type="ARBA" id="ARBA00032370"/>
    </source>
</evidence>
<feature type="transmembrane region" description="Helical" evidence="17">
    <location>
        <begin position="64"/>
        <end position="81"/>
    </location>
</feature>
<protein>
    <recommendedName>
        <fullName evidence="12">Probable peptidoglycan glycosyltransferase FtsW</fullName>
        <ecNumber evidence="14">2.4.99.28</ecNumber>
    </recommendedName>
    <alternativeName>
        <fullName evidence="13">Cell division protein FtsW</fullName>
    </alternativeName>
    <alternativeName>
        <fullName evidence="10">Cell wall polymerase</fullName>
    </alternativeName>
    <alternativeName>
        <fullName evidence="9">Peptidoglycan polymerase</fullName>
    </alternativeName>
</protein>
<reference evidence="18 19" key="1">
    <citation type="submission" date="2019-08" db="EMBL/GenBank/DDBJ databases">
        <title>In-depth cultivation of the pig gut microbiome towards novel bacterial diversity and tailored functional studies.</title>
        <authorList>
            <person name="Wylensek D."/>
            <person name="Hitch T.C.A."/>
            <person name="Clavel T."/>
        </authorList>
    </citation>
    <scope>NUCLEOTIDE SEQUENCE [LARGE SCALE GENOMIC DNA]</scope>
    <source>
        <strain evidence="18 19">68-1-5</strain>
    </source>
</reference>
<evidence type="ECO:0000256" key="13">
    <source>
        <dbReference type="ARBA" id="ARBA00041418"/>
    </source>
</evidence>
<dbReference type="EMBL" id="VULY01000018">
    <property type="protein sequence ID" value="MSR94488.1"/>
    <property type="molecule type" value="Genomic_DNA"/>
</dbReference>
<dbReference type="Pfam" id="PF01098">
    <property type="entry name" value="FTSW_RODA_SPOVE"/>
    <property type="match status" value="1"/>
</dbReference>
<evidence type="ECO:0000256" key="5">
    <source>
        <dbReference type="ARBA" id="ARBA00022960"/>
    </source>
</evidence>
<gene>
    <name evidence="18" type="ORF">FYJ34_09520</name>
</gene>
<evidence type="ECO:0000256" key="14">
    <source>
        <dbReference type="ARBA" id="ARBA00044770"/>
    </source>
</evidence>
<evidence type="ECO:0000256" key="11">
    <source>
        <dbReference type="ARBA" id="ARBA00038053"/>
    </source>
</evidence>
<dbReference type="EC" id="2.4.99.28" evidence="14"/>
<name>A0A6N7UTE5_9FIRM</name>
<keyword evidence="3" id="KW-0808">Transferase</keyword>
<evidence type="ECO:0000256" key="6">
    <source>
        <dbReference type="ARBA" id="ARBA00022984"/>
    </source>
</evidence>
<comment type="similarity">
    <text evidence="11">Belongs to the SEDS family. FtsW subfamily.</text>
</comment>
<feature type="transmembrane region" description="Helical" evidence="17">
    <location>
        <begin position="23"/>
        <end position="44"/>
    </location>
</feature>
<dbReference type="GO" id="GO:0009252">
    <property type="term" value="P:peptidoglycan biosynthetic process"/>
    <property type="evidence" value="ECO:0007669"/>
    <property type="project" value="UniProtKB-KW"/>
</dbReference>
<evidence type="ECO:0000256" key="8">
    <source>
        <dbReference type="ARBA" id="ARBA00023136"/>
    </source>
</evidence>
<evidence type="ECO:0000256" key="15">
    <source>
        <dbReference type="ARBA" id="ARBA00049902"/>
    </source>
</evidence>
<feature type="transmembrane region" description="Helical" evidence="17">
    <location>
        <begin position="365"/>
        <end position="386"/>
    </location>
</feature>
<dbReference type="GO" id="GO:0008360">
    <property type="term" value="P:regulation of cell shape"/>
    <property type="evidence" value="ECO:0007669"/>
    <property type="project" value="UniProtKB-KW"/>
</dbReference>
<feature type="transmembrane region" description="Helical" evidence="17">
    <location>
        <begin position="180"/>
        <end position="197"/>
    </location>
</feature>
<evidence type="ECO:0000256" key="12">
    <source>
        <dbReference type="ARBA" id="ARBA00041185"/>
    </source>
</evidence>
<keyword evidence="18" id="KW-0131">Cell cycle</keyword>
<keyword evidence="7 17" id="KW-1133">Transmembrane helix</keyword>
<sequence length="393" mass="42665">MKKKKKSEGGGRIRELFRRPQRIDYSLLAILMSLICFGLLMLYSTSSYSASMYYGKGTYYFGKQAFFCVLGFGVMMLFSCVRYQKLGMAKYKLLLYWGSIAAMALVWTPLGIEVNGARRWITVGIGQLQPSELAKVAVILVIPALICQKGNKIQSPAECLKIIGIAGIPALAAYKITQNLSAAIIIVGIAVVMIFVIHPKTKPFFLLAGIGMGLVVALRIYLQRFAGTDIAVGSFRLGRILVWLNPEAYADKGGYQTLQALYAISSGGFFGKGLGNSTQKMIIPEVQNDMILSVICEELGVFGVLLILILFGLLIFRLAVIAQNAPDIYGTLVATGILAHIFIQVTLNVAVVTNLIPNTGITLPFISYGGTATVLLMLEMGVAMSISSEIKVE</sequence>
<feature type="transmembrane region" description="Helical" evidence="17">
    <location>
        <begin position="299"/>
        <end position="320"/>
    </location>
</feature>
<keyword evidence="2" id="KW-0328">Glycosyltransferase</keyword>
<keyword evidence="18" id="KW-0132">Cell division</keyword>
<comment type="function">
    <text evidence="16">Peptidoglycan polymerase that is essential for cell division.</text>
</comment>
<evidence type="ECO:0000256" key="2">
    <source>
        <dbReference type="ARBA" id="ARBA00022676"/>
    </source>
</evidence>
<dbReference type="GO" id="GO:0032153">
    <property type="term" value="C:cell division site"/>
    <property type="evidence" value="ECO:0007669"/>
    <property type="project" value="TreeGrafter"/>
</dbReference>
<accession>A0A6N7UTE5</accession>
<dbReference type="PANTHER" id="PTHR30474">
    <property type="entry name" value="CELL CYCLE PROTEIN"/>
    <property type="match status" value="1"/>
</dbReference>
<dbReference type="GO" id="GO:0051301">
    <property type="term" value="P:cell division"/>
    <property type="evidence" value="ECO:0007669"/>
    <property type="project" value="UniProtKB-KW"/>
</dbReference>
<keyword evidence="6" id="KW-0573">Peptidoglycan synthesis</keyword>
<evidence type="ECO:0000256" key="16">
    <source>
        <dbReference type="ARBA" id="ARBA00049966"/>
    </source>
</evidence>
<keyword evidence="19" id="KW-1185">Reference proteome</keyword>
<organism evidence="18 19">
    <name type="scientific">Suipraeoptans intestinalis</name>
    <dbReference type="NCBI Taxonomy" id="2606628"/>
    <lineage>
        <taxon>Bacteria</taxon>
        <taxon>Bacillati</taxon>
        <taxon>Bacillota</taxon>
        <taxon>Clostridia</taxon>
        <taxon>Lachnospirales</taxon>
        <taxon>Lachnospiraceae</taxon>
        <taxon>Suipraeoptans</taxon>
    </lineage>
</organism>
<evidence type="ECO:0000313" key="19">
    <source>
        <dbReference type="Proteomes" id="UP000434409"/>
    </source>
</evidence>
<dbReference type="RefSeq" id="WP_154478194.1">
    <property type="nucleotide sequence ID" value="NZ_VULY01000018.1"/>
</dbReference>
<dbReference type="GO" id="GO:0005886">
    <property type="term" value="C:plasma membrane"/>
    <property type="evidence" value="ECO:0007669"/>
    <property type="project" value="TreeGrafter"/>
</dbReference>
<dbReference type="AlphaFoldDB" id="A0A6N7UTE5"/>
<comment type="subcellular location">
    <subcellularLocation>
        <location evidence="1">Membrane</location>
        <topology evidence="1">Multi-pass membrane protein</topology>
    </subcellularLocation>
</comment>
<dbReference type="PANTHER" id="PTHR30474:SF2">
    <property type="entry name" value="PEPTIDOGLYCAN GLYCOSYLTRANSFERASE FTSW-RELATED"/>
    <property type="match status" value="1"/>
</dbReference>